<gene>
    <name evidence="2" type="ORF">HA254_07045</name>
</gene>
<reference evidence="3" key="1">
    <citation type="journal article" date="2020" name="bioRxiv">
        <title>A rank-normalized archaeal taxonomy based on genome phylogeny resolves widespread incomplete and uneven classifications.</title>
        <authorList>
            <person name="Rinke C."/>
            <person name="Chuvochina M."/>
            <person name="Mussig A.J."/>
            <person name="Chaumeil P.-A."/>
            <person name="Waite D.W."/>
            <person name="Whitman W.B."/>
            <person name="Parks D.H."/>
            <person name="Hugenholtz P."/>
        </authorList>
    </citation>
    <scope>NUCLEOTIDE SEQUENCE [LARGE SCALE GENOMIC DNA]</scope>
</reference>
<protein>
    <submittedName>
        <fullName evidence="2">MarR family transcriptional regulator</fullName>
    </submittedName>
</protein>
<dbReference type="InterPro" id="IPR036390">
    <property type="entry name" value="WH_DNA-bd_sf"/>
</dbReference>
<comment type="caution">
    <text evidence="2">The sequence shown here is derived from an EMBL/GenBank/DDBJ whole genome shotgun (WGS) entry which is preliminary data.</text>
</comment>
<evidence type="ECO:0000313" key="2">
    <source>
        <dbReference type="EMBL" id="HIH10391.1"/>
    </source>
</evidence>
<proteinExistence type="predicted"/>
<evidence type="ECO:0000313" key="3">
    <source>
        <dbReference type="Proteomes" id="UP000565078"/>
    </source>
</evidence>
<dbReference type="InterPro" id="IPR002831">
    <property type="entry name" value="Tscrpt_reg_TrmB_N"/>
</dbReference>
<evidence type="ECO:0000259" key="1">
    <source>
        <dbReference type="Pfam" id="PF01978"/>
    </source>
</evidence>
<dbReference type="Proteomes" id="UP000565078">
    <property type="component" value="Unassembled WGS sequence"/>
</dbReference>
<dbReference type="EMBL" id="DUGC01000113">
    <property type="protein sequence ID" value="HIH10391.1"/>
    <property type="molecule type" value="Genomic_DNA"/>
</dbReference>
<organism evidence="2 3">
    <name type="scientific">Candidatus Iainarchaeum sp</name>
    <dbReference type="NCBI Taxonomy" id="3101447"/>
    <lineage>
        <taxon>Archaea</taxon>
        <taxon>Candidatus Iainarchaeota</taxon>
        <taxon>Candidatus Iainarchaeia</taxon>
        <taxon>Candidatus Iainarchaeales</taxon>
        <taxon>Candidatus Iainarchaeaceae</taxon>
        <taxon>Candidatus Iainarchaeum</taxon>
    </lineage>
</organism>
<dbReference type="Gene3D" id="1.10.10.10">
    <property type="entry name" value="Winged helix-like DNA-binding domain superfamily/Winged helix DNA-binding domain"/>
    <property type="match status" value="1"/>
</dbReference>
<dbReference type="SUPFAM" id="SSF46785">
    <property type="entry name" value="Winged helix' DNA-binding domain"/>
    <property type="match status" value="1"/>
</dbReference>
<sequence>MIDFACKKIDIADIIMCSHGLSRTEYAVFMALMGPGGLRSVSEIAASMGLERTTVQKALAALLSKKLTQRRQLNLSGGGYAYRYSALPKEVFRAGLIATIGGWHKKATEEIAAF</sequence>
<name>A0A7J4IXX9_9ARCH</name>
<dbReference type="InterPro" id="IPR036388">
    <property type="entry name" value="WH-like_DNA-bd_sf"/>
</dbReference>
<dbReference type="Pfam" id="PF01978">
    <property type="entry name" value="TrmB"/>
    <property type="match status" value="1"/>
</dbReference>
<dbReference type="AlphaFoldDB" id="A0A7J4IXX9"/>
<feature type="domain" description="Transcription regulator TrmB N-terminal" evidence="1">
    <location>
        <begin position="18"/>
        <end position="89"/>
    </location>
</feature>
<accession>A0A7J4IXX9</accession>